<reference evidence="2 3" key="1">
    <citation type="journal article" date="2019" name="Int. J. Syst. Evol. Microbiol.">
        <title>The Global Catalogue of Microorganisms (GCM) 10K type strain sequencing project: providing services to taxonomists for standard genome sequencing and annotation.</title>
        <authorList>
            <consortium name="The Broad Institute Genomics Platform"/>
            <consortium name="The Broad Institute Genome Sequencing Center for Infectious Disease"/>
            <person name="Wu L."/>
            <person name="Ma J."/>
        </authorList>
    </citation>
    <scope>NUCLEOTIDE SEQUENCE [LARGE SCALE GENOMIC DNA]</scope>
    <source>
        <strain evidence="2 3">JCM 14307</strain>
    </source>
</reference>
<protein>
    <submittedName>
        <fullName evidence="2">Dienelactone hydrolase family protein</fullName>
    </submittedName>
</protein>
<keyword evidence="3" id="KW-1185">Reference proteome</keyword>
<sequence>MTDVVLSTGRGEMPAYLAVPAGAGPWPGVVVIHDILGWTADAREQADWLAGEGFLALAPNLMHWGRRLTCVRSIFRDVRDRRGRSFDDVEAARQWLAGRDDCTEQIGVIGFCLGGGFALLLANGHGFDASSVNYGTVPKDADAILNGACPVVGSFGAKDRSLRGAAARLDSALSRNGVAHDVQEYPQAGHGFLNQHDSAEVPLVIRVMGRLVGEGYDEDVAQHARERISGFFGEHLK</sequence>
<dbReference type="Gene3D" id="3.40.50.1820">
    <property type="entry name" value="alpha/beta hydrolase"/>
    <property type="match status" value="1"/>
</dbReference>
<dbReference type="EMBL" id="BAAANF010000016">
    <property type="protein sequence ID" value="GAA1692828.1"/>
    <property type="molecule type" value="Genomic_DNA"/>
</dbReference>
<dbReference type="SUPFAM" id="SSF53474">
    <property type="entry name" value="alpha/beta-Hydrolases"/>
    <property type="match status" value="1"/>
</dbReference>
<evidence type="ECO:0000313" key="3">
    <source>
        <dbReference type="Proteomes" id="UP001500280"/>
    </source>
</evidence>
<dbReference type="InterPro" id="IPR002925">
    <property type="entry name" value="Dienelactn_hydro"/>
</dbReference>
<comment type="caution">
    <text evidence="2">The sequence shown here is derived from an EMBL/GenBank/DDBJ whole genome shotgun (WGS) entry which is preliminary data.</text>
</comment>
<accession>A0ABN2HSL6</accession>
<gene>
    <name evidence="2" type="ORF">GCM10009745_42870</name>
</gene>
<dbReference type="RefSeq" id="WP_344154639.1">
    <property type="nucleotide sequence ID" value="NZ_BAAANF010000016.1"/>
</dbReference>
<feature type="domain" description="Dienelactone hydrolase" evidence="1">
    <location>
        <begin position="13"/>
        <end position="235"/>
    </location>
</feature>
<dbReference type="PANTHER" id="PTHR46623">
    <property type="entry name" value="CARBOXYMETHYLENEBUTENOLIDASE-RELATED"/>
    <property type="match status" value="1"/>
</dbReference>
<dbReference type="GO" id="GO:0016787">
    <property type="term" value="F:hydrolase activity"/>
    <property type="evidence" value="ECO:0007669"/>
    <property type="project" value="UniProtKB-KW"/>
</dbReference>
<evidence type="ECO:0000259" key="1">
    <source>
        <dbReference type="Pfam" id="PF01738"/>
    </source>
</evidence>
<dbReference type="Pfam" id="PF01738">
    <property type="entry name" value="DLH"/>
    <property type="match status" value="1"/>
</dbReference>
<evidence type="ECO:0000313" key="2">
    <source>
        <dbReference type="EMBL" id="GAA1692828.1"/>
    </source>
</evidence>
<dbReference type="PANTHER" id="PTHR46623:SF6">
    <property type="entry name" value="ALPHA_BETA-HYDROLASES SUPERFAMILY PROTEIN"/>
    <property type="match status" value="1"/>
</dbReference>
<organism evidence="2 3">
    <name type="scientific">Kribbella yunnanensis</name>
    <dbReference type="NCBI Taxonomy" id="190194"/>
    <lineage>
        <taxon>Bacteria</taxon>
        <taxon>Bacillati</taxon>
        <taxon>Actinomycetota</taxon>
        <taxon>Actinomycetes</taxon>
        <taxon>Propionibacteriales</taxon>
        <taxon>Kribbellaceae</taxon>
        <taxon>Kribbella</taxon>
    </lineage>
</organism>
<keyword evidence="2" id="KW-0378">Hydrolase</keyword>
<dbReference type="InterPro" id="IPR051049">
    <property type="entry name" value="Dienelactone_hydrolase-like"/>
</dbReference>
<dbReference type="InterPro" id="IPR029058">
    <property type="entry name" value="AB_hydrolase_fold"/>
</dbReference>
<name>A0ABN2HSL6_9ACTN</name>
<dbReference type="Proteomes" id="UP001500280">
    <property type="component" value="Unassembled WGS sequence"/>
</dbReference>
<proteinExistence type="predicted"/>